<comment type="catalytic activity">
    <reaction evidence="12">
        <text>D-ribose 5-phosphate + ATP = 5-phospho-alpha-D-ribose 1-diphosphate + AMP + H(+)</text>
        <dbReference type="Rhea" id="RHEA:15609"/>
        <dbReference type="ChEBI" id="CHEBI:15378"/>
        <dbReference type="ChEBI" id="CHEBI:30616"/>
        <dbReference type="ChEBI" id="CHEBI:58017"/>
        <dbReference type="ChEBI" id="CHEBI:78346"/>
        <dbReference type="ChEBI" id="CHEBI:456215"/>
        <dbReference type="EC" id="2.7.6.1"/>
    </reaction>
</comment>
<keyword evidence="9" id="KW-0418">Kinase</keyword>
<dbReference type="FunFam" id="3.40.50.2020:FF:000001">
    <property type="entry name" value="Ribose-phosphate pyrophosphokinase"/>
    <property type="match status" value="1"/>
</dbReference>
<keyword evidence="8" id="KW-0547">Nucleotide-binding</keyword>
<dbReference type="SUPFAM" id="SSF53271">
    <property type="entry name" value="PRTase-like"/>
    <property type="match status" value="1"/>
</dbReference>
<dbReference type="Pfam" id="PF14572">
    <property type="entry name" value="Pribosyl_synth"/>
    <property type="match status" value="1"/>
</dbReference>
<gene>
    <name evidence="15" type="ORF">MOBT1_000052</name>
</gene>
<dbReference type="GO" id="GO:0002189">
    <property type="term" value="C:ribose phosphate diphosphokinase complex"/>
    <property type="evidence" value="ECO:0007669"/>
    <property type="project" value="UniProtKB-ARBA"/>
</dbReference>
<keyword evidence="11" id="KW-0460">Magnesium</keyword>
<dbReference type="GO" id="GO:0000287">
    <property type="term" value="F:magnesium ion binding"/>
    <property type="evidence" value="ECO:0007669"/>
    <property type="project" value="InterPro"/>
</dbReference>
<dbReference type="PROSITE" id="PS00114">
    <property type="entry name" value="PRPP_SYNTHASE"/>
    <property type="match status" value="1"/>
</dbReference>
<dbReference type="GO" id="GO:0004749">
    <property type="term" value="F:ribose phosphate diphosphokinase activity"/>
    <property type="evidence" value="ECO:0007669"/>
    <property type="project" value="UniProtKB-EC"/>
</dbReference>
<evidence type="ECO:0000256" key="13">
    <source>
        <dbReference type="SAM" id="MobiDB-lite"/>
    </source>
</evidence>
<comment type="similarity">
    <text evidence="3">Belongs to the ribose-phosphate pyrophosphokinase family.</text>
</comment>
<keyword evidence="7" id="KW-0545">Nucleotide biosynthesis</keyword>
<evidence type="ECO:0000256" key="10">
    <source>
        <dbReference type="ARBA" id="ARBA00022840"/>
    </source>
</evidence>
<dbReference type="GO" id="GO:0009156">
    <property type="term" value="P:ribonucleoside monophosphate biosynthetic process"/>
    <property type="evidence" value="ECO:0007669"/>
    <property type="project" value="InterPro"/>
</dbReference>
<evidence type="ECO:0000256" key="9">
    <source>
        <dbReference type="ARBA" id="ARBA00022777"/>
    </source>
</evidence>
<dbReference type="EMBL" id="CP119934">
    <property type="protein sequence ID" value="WFD01389.1"/>
    <property type="molecule type" value="Genomic_DNA"/>
</dbReference>
<feature type="compositionally biased region" description="Basic residues" evidence="13">
    <location>
        <begin position="252"/>
        <end position="261"/>
    </location>
</feature>
<comment type="cofactor">
    <cofactor evidence="1">
        <name>Mg(2+)</name>
        <dbReference type="ChEBI" id="CHEBI:18420"/>
    </cofactor>
</comment>
<dbReference type="EC" id="2.7.6.1" evidence="4"/>
<keyword evidence="5 15" id="KW-0808">Transferase</keyword>
<dbReference type="InterPro" id="IPR000842">
    <property type="entry name" value="PRib_PP_synth_CS"/>
</dbReference>
<dbReference type="PANTHER" id="PTHR10210">
    <property type="entry name" value="RIBOSE-PHOSPHATE DIPHOSPHOKINASE FAMILY MEMBER"/>
    <property type="match status" value="1"/>
</dbReference>
<evidence type="ECO:0000256" key="11">
    <source>
        <dbReference type="ARBA" id="ARBA00022842"/>
    </source>
</evidence>
<evidence type="ECO:0000256" key="3">
    <source>
        <dbReference type="ARBA" id="ARBA00006478"/>
    </source>
</evidence>
<evidence type="ECO:0000256" key="5">
    <source>
        <dbReference type="ARBA" id="ARBA00022679"/>
    </source>
</evidence>
<evidence type="ECO:0000256" key="4">
    <source>
        <dbReference type="ARBA" id="ARBA00013247"/>
    </source>
</evidence>
<dbReference type="SMART" id="SM01400">
    <property type="entry name" value="Pribosyltran_N"/>
    <property type="match status" value="1"/>
</dbReference>
<dbReference type="InterPro" id="IPR029057">
    <property type="entry name" value="PRTase-like"/>
</dbReference>
<protein>
    <recommendedName>
        <fullName evidence="4">ribose-phosphate diphosphokinase</fullName>
        <ecNumber evidence="4">2.7.6.1</ecNumber>
    </recommendedName>
</protein>
<evidence type="ECO:0000256" key="12">
    <source>
        <dbReference type="ARBA" id="ARBA00049535"/>
    </source>
</evidence>
<dbReference type="InterPro" id="IPR029099">
    <property type="entry name" value="Pribosyltran_N"/>
</dbReference>
<keyword evidence="10" id="KW-0067">ATP-binding</keyword>
<dbReference type="InterPro" id="IPR000836">
    <property type="entry name" value="PRTase_dom"/>
</dbReference>
<comment type="pathway">
    <text evidence="2">Metabolic intermediate biosynthesis; 5-phospho-alpha-D-ribose 1-diphosphate biosynthesis; 5-phospho-alpha-D-ribose 1-diphosphate from D-ribose 5-phosphate (route I): step 1/1.</text>
</comment>
<evidence type="ECO:0000256" key="2">
    <source>
        <dbReference type="ARBA" id="ARBA00004996"/>
    </source>
</evidence>
<feature type="region of interest" description="Disordered" evidence="13">
    <location>
        <begin position="252"/>
        <end position="276"/>
    </location>
</feature>
<dbReference type="AlphaFoldDB" id="A0AAF0DWX1"/>
<name>A0AAF0DWX1_9BASI</name>
<dbReference type="GO" id="GO:0005737">
    <property type="term" value="C:cytoplasm"/>
    <property type="evidence" value="ECO:0007669"/>
    <property type="project" value="TreeGrafter"/>
</dbReference>
<dbReference type="InterPro" id="IPR005946">
    <property type="entry name" value="Rib-P_diPkinase"/>
</dbReference>
<sequence length="397" mass="43332">MPGVNTIKLLTGNSHPELAYLVSKRLGVPVTECICRKFADQSIDVRIGSSVRDQDVFVIQTGHSPYVDPNDSLMELLIILSACKTASARRITAVIPSFPYSRQNKKDKSRAPITAKMVANMITTAGAEHVITVDLHASQIQGFFDVPVDNLTSEPSIARWIRSNVDDWRDAIIVSPDAGGAKRSTSLADFLGIDFALINRNRRREHARRQHHNHHLDFAPASPHIGVSEVANGVLSLSESGEWFINEEGGRRLRSGGHRRTNTGSSDQGASEDENDSHMEILVGDVAGKTAILVDDMIDTGRTLALAAKTLEAAGAKRVFAVVSHGLLSGRAVDLIKQLKLETLVVSNTISNQEKARASDGMIQILDMSAVIAETIRRSHHGESISTMFRQDAEMMF</sequence>
<evidence type="ECO:0000313" key="15">
    <source>
        <dbReference type="EMBL" id="WFD01389.1"/>
    </source>
</evidence>
<evidence type="ECO:0000313" key="16">
    <source>
        <dbReference type="Proteomes" id="UP001214603"/>
    </source>
</evidence>
<dbReference type="NCBIfam" id="TIGR01251">
    <property type="entry name" value="ribP_PPkin"/>
    <property type="match status" value="1"/>
</dbReference>
<dbReference type="GO" id="GO:0006164">
    <property type="term" value="P:purine nucleotide biosynthetic process"/>
    <property type="evidence" value="ECO:0007669"/>
    <property type="project" value="TreeGrafter"/>
</dbReference>
<dbReference type="Proteomes" id="UP001214603">
    <property type="component" value="Chromosome 1"/>
</dbReference>
<evidence type="ECO:0000256" key="8">
    <source>
        <dbReference type="ARBA" id="ARBA00022741"/>
    </source>
</evidence>
<feature type="domain" description="Ribose-phosphate pyrophosphokinase N-terminal" evidence="14">
    <location>
        <begin position="7"/>
        <end position="126"/>
    </location>
</feature>
<proteinExistence type="inferred from homology"/>
<evidence type="ECO:0000259" key="14">
    <source>
        <dbReference type="Pfam" id="PF13793"/>
    </source>
</evidence>
<reference evidence="15" key="1">
    <citation type="submission" date="2023-03" db="EMBL/GenBank/DDBJ databases">
        <title>Mating type loci evolution in Malassezia.</title>
        <authorList>
            <person name="Coelho M.A."/>
        </authorList>
    </citation>
    <scope>NUCLEOTIDE SEQUENCE</scope>
    <source>
        <strain evidence="15">CBS 7876</strain>
    </source>
</reference>
<organism evidence="15 16">
    <name type="scientific">Malassezia obtusa</name>
    <dbReference type="NCBI Taxonomy" id="76774"/>
    <lineage>
        <taxon>Eukaryota</taxon>
        <taxon>Fungi</taxon>
        <taxon>Dikarya</taxon>
        <taxon>Basidiomycota</taxon>
        <taxon>Ustilaginomycotina</taxon>
        <taxon>Malasseziomycetes</taxon>
        <taxon>Malasseziales</taxon>
        <taxon>Malasseziaceae</taxon>
        <taxon>Malassezia</taxon>
    </lineage>
</organism>
<keyword evidence="16" id="KW-1185">Reference proteome</keyword>
<dbReference type="Gene3D" id="3.40.50.2020">
    <property type="match status" value="2"/>
</dbReference>
<evidence type="ECO:0000256" key="1">
    <source>
        <dbReference type="ARBA" id="ARBA00001946"/>
    </source>
</evidence>
<dbReference type="GO" id="GO:0006015">
    <property type="term" value="P:5-phosphoribose 1-diphosphate biosynthetic process"/>
    <property type="evidence" value="ECO:0007669"/>
    <property type="project" value="TreeGrafter"/>
</dbReference>
<dbReference type="PANTHER" id="PTHR10210:SF46">
    <property type="entry name" value="RIBOSE-PHOSPHATE DIPHOSPHOKINASE"/>
    <property type="match status" value="1"/>
</dbReference>
<dbReference type="GO" id="GO:0016301">
    <property type="term" value="F:kinase activity"/>
    <property type="evidence" value="ECO:0007669"/>
    <property type="project" value="UniProtKB-KW"/>
</dbReference>
<evidence type="ECO:0000256" key="6">
    <source>
        <dbReference type="ARBA" id="ARBA00022723"/>
    </source>
</evidence>
<accession>A0AAF0DWX1</accession>
<dbReference type="Pfam" id="PF13793">
    <property type="entry name" value="Pribosyltran_N"/>
    <property type="match status" value="1"/>
</dbReference>
<evidence type="ECO:0000256" key="7">
    <source>
        <dbReference type="ARBA" id="ARBA00022727"/>
    </source>
</evidence>
<dbReference type="GO" id="GO:0005524">
    <property type="term" value="F:ATP binding"/>
    <property type="evidence" value="ECO:0007669"/>
    <property type="project" value="UniProtKB-KW"/>
</dbReference>
<dbReference type="CDD" id="cd06223">
    <property type="entry name" value="PRTases_typeI"/>
    <property type="match status" value="1"/>
</dbReference>
<keyword evidence="6" id="KW-0479">Metal-binding</keyword>